<accession>A0ABW0LJ54</accession>
<gene>
    <name evidence="1" type="ORF">ACFPM4_13075</name>
</gene>
<dbReference type="EMBL" id="JBHSMC010000016">
    <property type="protein sequence ID" value="MFC5465678.1"/>
    <property type="molecule type" value="Genomic_DNA"/>
</dbReference>
<evidence type="ECO:0000313" key="2">
    <source>
        <dbReference type="Proteomes" id="UP001596147"/>
    </source>
</evidence>
<name>A0ABW0LJ54_9BACI</name>
<dbReference type="Proteomes" id="UP001596147">
    <property type="component" value="Unassembled WGS sequence"/>
</dbReference>
<evidence type="ECO:0000313" key="1">
    <source>
        <dbReference type="EMBL" id="MFC5465678.1"/>
    </source>
</evidence>
<sequence>MKKVYLVVLSVFILLILGACDSITSSSTDKIIFGTGTFEEGITNEKSTFSQDEDILLETYLDEPFGVRNIQYTLLQEDGNGGEVLYDDWEDSVDPTWDSLVSEFHLIEYDGTFEPGNYILRMYKNDSELISEGTFSIE</sequence>
<comment type="caution">
    <text evidence="1">The sequence shown here is derived from an EMBL/GenBank/DDBJ whole genome shotgun (WGS) entry which is preliminary data.</text>
</comment>
<proteinExistence type="predicted"/>
<protein>
    <submittedName>
        <fullName evidence="1">Uncharacterized protein</fullName>
    </submittedName>
</protein>
<dbReference type="PROSITE" id="PS51257">
    <property type="entry name" value="PROKAR_LIPOPROTEIN"/>
    <property type="match status" value="1"/>
</dbReference>
<organism evidence="1 2">
    <name type="scientific">Lederbergia graminis</name>
    <dbReference type="NCBI Taxonomy" id="735518"/>
    <lineage>
        <taxon>Bacteria</taxon>
        <taxon>Bacillati</taxon>
        <taxon>Bacillota</taxon>
        <taxon>Bacilli</taxon>
        <taxon>Bacillales</taxon>
        <taxon>Bacillaceae</taxon>
        <taxon>Lederbergia</taxon>
    </lineage>
</organism>
<dbReference type="RefSeq" id="WP_144926453.1">
    <property type="nucleotide sequence ID" value="NZ_JBHSMC010000016.1"/>
</dbReference>
<keyword evidence="2" id="KW-1185">Reference proteome</keyword>
<reference evidence="2" key="1">
    <citation type="journal article" date="2019" name="Int. J. Syst. Evol. Microbiol.">
        <title>The Global Catalogue of Microorganisms (GCM) 10K type strain sequencing project: providing services to taxonomists for standard genome sequencing and annotation.</title>
        <authorList>
            <consortium name="The Broad Institute Genomics Platform"/>
            <consortium name="The Broad Institute Genome Sequencing Center for Infectious Disease"/>
            <person name="Wu L."/>
            <person name="Ma J."/>
        </authorList>
    </citation>
    <scope>NUCLEOTIDE SEQUENCE [LARGE SCALE GENOMIC DNA]</scope>
    <source>
        <strain evidence="2">CGMCC 1.12237</strain>
    </source>
</reference>